<evidence type="ECO:0000256" key="9">
    <source>
        <dbReference type="ARBA" id="ARBA00023306"/>
    </source>
</evidence>
<dbReference type="NCBIfam" id="NF038347">
    <property type="entry name" value="FtsX_Gpos"/>
    <property type="match status" value="1"/>
</dbReference>
<keyword evidence="8 10" id="KW-0472">Membrane</keyword>
<keyword evidence="5 10" id="KW-0132">Cell division</keyword>
<feature type="domain" description="ABC3 transporter permease C-terminal" evidence="12">
    <location>
        <begin position="177"/>
        <end position="291"/>
    </location>
</feature>
<comment type="caution">
    <text evidence="14">The sequence shown here is derived from an EMBL/GenBank/DDBJ whole genome shotgun (WGS) entry which is preliminary data.</text>
</comment>
<keyword evidence="7 11" id="KW-1133">Transmembrane helix</keyword>
<accession>A0A964RLD0</accession>
<feature type="transmembrane region" description="Helical" evidence="11">
    <location>
        <begin position="21"/>
        <end position="44"/>
    </location>
</feature>
<feature type="transmembrane region" description="Helical" evidence="11">
    <location>
        <begin position="273"/>
        <end position="295"/>
    </location>
</feature>
<comment type="function">
    <text evidence="10">Part of the ABC transporter FtsEX involved in asymmetric cellular division facilitating the initiation of sporulation.</text>
</comment>
<reference evidence="14" key="1">
    <citation type="submission" date="2019-12" db="EMBL/GenBank/DDBJ databases">
        <title>Microbes associate with the intestines of laboratory mice.</title>
        <authorList>
            <person name="Navarre W."/>
            <person name="Wong E."/>
        </authorList>
    </citation>
    <scope>NUCLEOTIDE SEQUENCE</scope>
    <source>
        <strain evidence="14">NM79_F5</strain>
    </source>
</reference>
<evidence type="ECO:0000313" key="14">
    <source>
        <dbReference type="EMBL" id="MVX63692.1"/>
    </source>
</evidence>
<dbReference type="PANTHER" id="PTHR47755:SF1">
    <property type="entry name" value="CELL DIVISION PROTEIN FTSX"/>
    <property type="match status" value="1"/>
</dbReference>
<gene>
    <name evidence="14" type="ORF">GKZ28_08285</name>
</gene>
<dbReference type="InterPro" id="IPR003838">
    <property type="entry name" value="ABC3_permease_C"/>
</dbReference>
<dbReference type="InterPro" id="IPR040690">
    <property type="entry name" value="FtsX_ECD"/>
</dbReference>
<dbReference type="InterPro" id="IPR058204">
    <property type="entry name" value="FtsX_firmicutes-type"/>
</dbReference>
<evidence type="ECO:0000259" key="13">
    <source>
        <dbReference type="Pfam" id="PF18075"/>
    </source>
</evidence>
<evidence type="ECO:0000259" key="12">
    <source>
        <dbReference type="Pfam" id="PF02687"/>
    </source>
</evidence>
<evidence type="ECO:0000256" key="10">
    <source>
        <dbReference type="PIRNR" id="PIRNR003097"/>
    </source>
</evidence>
<dbReference type="GO" id="GO:0005886">
    <property type="term" value="C:plasma membrane"/>
    <property type="evidence" value="ECO:0007669"/>
    <property type="project" value="UniProtKB-SubCell"/>
</dbReference>
<feature type="transmembrane region" description="Helical" evidence="11">
    <location>
        <begin position="220"/>
        <end position="245"/>
    </location>
</feature>
<comment type="similarity">
    <text evidence="2 10">Belongs to the ABC-4 integral membrane protein family. FtsX subfamily.</text>
</comment>
<proteinExistence type="inferred from homology"/>
<evidence type="ECO:0000256" key="11">
    <source>
        <dbReference type="SAM" id="Phobius"/>
    </source>
</evidence>
<evidence type="ECO:0000256" key="5">
    <source>
        <dbReference type="ARBA" id="ARBA00022618"/>
    </source>
</evidence>
<dbReference type="EMBL" id="WSRQ01000010">
    <property type="protein sequence ID" value="MVX63692.1"/>
    <property type="molecule type" value="Genomic_DNA"/>
</dbReference>
<evidence type="ECO:0000256" key="6">
    <source>
        <dbReference type="ARBA" id="ARBA00022692"/>
    </source>
</evidence>
<evidence type="ECO:0000256" key="1">
    <source>
        <dbReference type="ARBA" id="ARBA00004651"/>
    </source>
</evidence>
<dbReference type="AlphaFoldDB" id="A0A964RLD0"/>
<feature type="transmembrane region" description="Helical" evidence="11">
    <location>
        <begin position="173"/>
        <end position="199"/>
    </location>
</feature>
<feature type="domain" description="FtsX extracellular" evidence="13">
    <location>
        <begin position="59"/>
        <end position="154"/>
    </location>
</feature>
<comment type="subcellular location">
    <subcellularLocation>
        <location evidence="1">Cell membrane</location>
        <topology evidence="1">Multi-pass membrane protein</topology>
    </subcellularLocation>
</comment>
<dbReference type="Gene3D" id="3.30.70.3040">
    <property type="match status" value="1"/>
</dbReference>
<evidence type="ECO:0000256" key="7">
    <source>
        <dbReference type="ARBA" id="ARBA00022989"/>
    </source>
</evidence>
<dbReference type="Proteomes" id="UP000656077">
    <property type="component" value="Unassembled WGS sequence"/>
</dbReference>
<name>A0A964RLD0_9CLOT</name>
<dbReference type="GO" id="GO:0051301">
    <property type="term" value="P:cell division"/>
    <property type="evidence" value="ECO:0007669"/>
    <property type="project" value="UniProtKB-KW"/>
</dbReference>
<keyword evidence="6 11" id="KW-0812">Transmembrane</keyword>
<sequence>MIINTFKYYILDALKSLKRNITISLASAITVTITLFIMGIFLILMENVNLGMNNIQSQIEIKAFLKDEISSEEQENIGQELKVISGVKDIEFEDKAKALEKFSEQISEDNSSLLDNYSSSNNPLPNSYIVKLENPEISEQVISSIKNIDGIESVGTDKEFTDKIVSISKNIKWFGLSLFILLTAISVFLISNTIKLAIYSRRREIGIMKFVGATDWFIRWPFIIEGAVIGLVGAVSANVLVYSLYKIVFIKINESLLLVNLISPSYVTQTLQWQFILAGVVIGGLGSSLSLFKFLKV</sequence>
<protein>
    <recommendedName>
        <fullName evidence="3 10">Cell division protein FtsX</fullName>
    </recommendedName>
</protein>
<organism evidence="14 15">
    <name type="scientific">Clostridium chromiireducens</name>
    <dbReference type="NCBI Taxonomy" id="225345"/>
    <lineage>
        <taxon>Bacteria</taxon>
        <taxon>Bacillati</taxon>
        <taxon>Bacillota</taxon>
        <taxon>Clostridia</taxon>
        <taxon>Eubacteriales</taxon>
        <taxon>Clostridiaceae</taxon>
        <taxon>Clostridium</taxon>
    </lineage>
</organism>
<dbReference type="InterPro" id="IPR004513">
    <property type="entry name" value="FtsX"/>
</dbReference>
<dbReference type="RefSeq" id="WP_160358788.1">
    <property type="nucleotide sequence ID" value="NZ_WSRQ01000010.1"/>
</dbReference>
<dbReference type="PANTHER" id="PTHR47755">
    <property type="entry name" value="CELL DIVISION PROTEIN FTSX"/>
    <property type="match status" value="1"/>
</dbReference>
<evidence type="ECO:0000313" key="15">
    <source>
        <dbReference type="Proteomes" id="UP000656077"/>
    </source>
</evidence>
<keyword evidence="9 10" id="KW-0131">Cell cycle</keyword>
<keyword evidence="4 10" id="KW-1003">Cell membrane</keyword>
<evidence type="ECO:0000256" key="2">
    <source>
        <dbReference type="ARBA" id="ARBA00007379"/>
    </source>
</evidence>
<evidence type="ECO:0000256" key="4">
    <source>
        <dbReference type="ARBA" id="ARBA00022475"/>
    </source>
</evidence>
<evidence type="ECO:0000256" key="8">
    <source>
        <dbReference type="ARBA" id="ARBA00023136"/>
    </source>
</evidence>
<dbReference type="Pfam" id="PF02687">
    <property type="entry name" value="FtsX"/>
    <property type="match status" value="1"/>
</dbReference>
<dbReference type="Pfam" id="PF18075">
    <property type="entry name" value="FtsX_ECD"/>
    <property type="match status" value="1"/>
</dbReference>
<dbReference type="PIRSF" id="PIRSF003097">
    <property type="entry name" value="FtsX"/>
    <property type="match status" value="1"/>
</dbReference>
<evidence type="ECO:0000256" key="3">
    <source>
        <dbReference type="ARBA" id="ARBA00021907"/>
    </source>
</evidence>